<organism evidence="1 2">
    <name type="scientific">Camellia lanceoleosa</name>
    <dbReference type="NCBI Taxonomy" id="1840588"/>
    <lineage>
        <taxon>Eukaryota</taxon>
        <taxon>Viridiplantae</taxon>
        <taxon>Streptophyta</taxon>
        <taxon>Embryophyta</taxon>
        <taxon>Tracheophyta</taxon>
        <taxon>Spermatophyta</taxon>
        <taxon>Magnoliopsida</taxon>
        <taxon>eudicotyledons</taxon>
        <taxon>Gunneridae</taxon>
        <taxon>Pentapetalae</taxon>
        <taxon>asterids</taxon>
        <taxon>Ericales</taxon>
        <taxon>Theaceae</taxon>
        <taxon>Camellia</taxon>
    </lineage>
</organism>
<dbReference type="EMBL" id="CM045758">
    <property type="protein sequence ID" value="KAI8029611.1"/>
    <property type="molecule type" value="Genomic_DNA"/>
</dbReference>
<gene>
    <name evidence="1" type="ORF">LOK49_LG01G03904</name>
</gene>
<comment type="caution">
    <text evidence="1">The sequence shown here is derived from an EMBL/GenBank/DDBJ whole genome shotgun (WGS) entry which is preliminary data.</text>
</comment>
<evidence type="ECO:0000313" key="1">
    <source>
        <dbReference type="EMBL" id="KAI8029611.1"/>
    </source>
</evidence>
<proteinExistence type="predicted"/>
<accession>A0ACC0IVY8</accession>
<reference evidence="1 2" key="1">
    <citation type="journal article" date="2022" name="Plant J.">
        <title>Chromosome-level genome of Camellia lanceoleosa provides a valuable resource for understanding genome evolution and self-incompatibility.</title>
        <authorList>
            <person name="Gong W."/>
            <person name="Xiao S."/>
            <person name="Wang L."/>
            <person name="Liao Z."/>
            <person name="Chang Y."/>
            <person name="Mo W."/>
            <person name="Hu G."/>
            <person name="Li W."/>
            <person name="Zhao G."/>
            <person name="Zhu H."/>
            <person name="Hu X."/>
            <person name="Ji K."/>
            <person name="Xiang X."/>
            <person name="Song Q."/>
            <person name="Yuan D."/>
            <person name="Jin S."/>
            <person name="Zhang L."/>
        </authorList>
    </citation>
    <scope>NUCLEOTIDE SEQUENCE [LARGE SCALE GENOMIC DNA]</scope>
    <source>
        <strain evidence="1">SQ_2022a</strain>
    </source>
</reference>
<name>A0ACC0IVY8_9ERIC</name>
<sequence length="498" mass="56822">MHSGGSTHSTNPDGGGDDGNGGGDCRQLTLCLTSNNSLPSQTEVSSGNSQSDDQQVVVFDLSSLPEGLLQEILVRLSLKSLFSFKRVSSEWKSMISSRFFSRLYASRKLNFRIMYRYVYVSYFWEIVDRLNHESHACPPESFSVLYLSNTREYSFGHQFKVLAVSKGLLLCCMLAPLTYYICDPVTKEWVTLPRPDYRSITRRRPTYVGEGFVPLANEDNLVTSYKVIRIEWHSTESDDLQLQTFYSETGEWSDYNLSCPQRVKLFKCGSPFVFNGAMHWFAYGNRVVAFDPYKFEGCRLIDLPNYRDIESENQYNGSYRLCEECQGKLRYFEAAPDIAEYICFRVSDEDVCLHYCVFSISAYGDPETIQRNFTTLYSGCFLYRMRRPNCLNRNISTRSMRPPSRGPLPMTVVVFDHSARDIVCSECSLMLESYSIDETSEWRTFAPDGGGVRSFCRRHSVLGVRLLTDGGLFTVFSKPNGVISNSSGCVSVLRKRRI</sequence>
<keyword evidence="2" id="KW-1185">Reference proteome</keyword>
<dbReference type="Proteomes" id="UP001060215">
    <property type="component" value="Chromosome 1"/>
</dbReference>
<protein>
    <submittedName>
        <fullName evidence="1">Transcription initiation factor IIB</fullName>
    </submittedName>
</protein>
<evidence type="ECO:0000313" key="2">
    <source>
        <dbReference type="Proteomes" id="UP001060215"/>
    </source>
</evidence>